<comment type="caution">
    <text evidence="1">The sequence shown here is derived from an EMBL/GenBank/DDBJ whole genome shotgun (WGS) entry which is preliminary data.</text>
</comment>
<name>A0ACC0CIS2_9PEZI</name>
<dbReference type="EMBL" id="MU394457">
    <property type="protein sequence ID" value="KAI6080298.1"/>
    <property type="molecule type" value="Genomic_DNA"/>
</dbReference>
<sequence>MKSFPEAPAMEKAPVKGPKTPAVFRRRRLRWRSVLAAVTAIYVVYCYVYSLPMLARPLPQYSGPYPVGAIDIELPFANPRVIDSAVFKDTKENAFELESVLFTLYHPTTQDAVSTKPKHYWIPRPISATGEGYAKFAGINKFFIDKLVTAGLWAMLGSIEIPALVDVPLADLASVVAELPETRDDMTEVQKVIHIQKSGHPVIVFSHGMASRRTDYTHYAGELASRGYVVALLEHRDGSCPGSVMLRPGYEDRVRLTFDAPEVETPSGRTYTIDEFKRAQLEFREAEIEEVVWVLQRINYGLGADVRLQNSRGEGADLANWKGRLNTMQMVAAGHSYGATGAMQALRGGPSAKRPFRGAVILDPGKASGRLNDDIRVPTLVVHSNSWSSKSSIFYGRAHFDTVFDIVENNVLRGMPSWFATSLGTAHPSVTDAPLIEPFILSRATGARINVDEALRQYVHVTEDFLWFLTTGDRRGLLAEKAEFPQYDEGSGFGMWKPGQNGSVDPGAEGEWGDWRKYWQVHISPNK</sequence>
<gene>
    <name evidence="1" type="ORF">F4821DRAFT_64562</name>
</gene>
<accession>A0ACC0CIS2</accession>
<keyword evidence="2" id="KW-1185">Reference proteome</keyword>
<reference evidence="1 2" key="1">
    <citation type="journal article" date="2022" name="New Phytol.">
        <title>Ecological generalism drives hyperdiversity of secondary metabolite gene clusters in xylarialean endophytes.</title>
        <authorList>
            <person name="Franco M.E.E."/>
            <person name="Wisecaver J.H."/>
            <person name="Arnold A.E."/>
            <person name="Ju Y.M."/>
            <person name="Slot J.C."/>
            <person name="Ahrendt S."/>
            <person name="Moore L.P."/>
            <person name="Eastman K.E."/>
            <person name="Scott K."/>
            <person name="Konkel Z."/>
            <person name="Mondo S.J."/>
            <person name="Kuo A."/>
            <person name="Hayes R.D."/>
            <person name="Haridas S."/>
            <person name="Andreopoulos B."/>
            <person name="Riley R."/>
            <person name="LaButti K."/>
            <person name="Pangilinan J."/>
            <person name="Lipzen A."/>
            <person name="Amirebrahimi M."/>
            <person name="Yan J."/>
            <person name="Adam C."/>
            <person name="Keymanesh K."/>
            <person name="Ng V."/>
            <person name="Louie K."/>
            <person name="Northen T."/>
            <person name="Drula E."/>
            <person name="Henrissat B."/>
            <person name="Hsieh H.M."/>
            <person name="Youens-Clark K."/>
            <person name="Lutzoni F."/>
            <person name="Miadlikowska J."/>
            <person name="Eastwood D.C."/>
            <person name="Hamelin R.C."/>
            <person name="Grigoriev I.V."/>
            <person name="U'Ren J.M."/>
        </authorList>
    </citation>
    <scope>NUCLEOTIDE SEQUENCE [LARGE SCALE GENOMIC DNA]</scope>
    <source>
        <strain evidence="1 2">ER1909</strain>
    </source>
</reference>
<evidence type="ECO:0000313" key="1">
    <source>
        <dbReference type="EMBL" id="KAI6080298.1"/>
    </source>
</evidence>
<protein>
    <submittedName>
        <fullName evidence="1">PAF acetylhydrolase</fullName>
    </submittedName>
</protein>
<evidence type="ECO:0000313" key="2">
    <source>
        <dbReference type="Proteomes" id="UP001497680"/>
    </source>
</evidence>
<organism evidence="1 2">
    <name type="scientific">Hypoxylon rubiginosum</name>
    <dbReference type="NCBI Taxonomy" id="110542"/>
    <lineage>
        <taxon>Eukaryota</taxon>
        <taxon>Fungi</taxon>
        <taxon>Dikarya</taxon>
        <taxon>Ascomycota</taxon>
        <taxon>Pezizomycotina</taxon>
        <taxon>Sordariomycetes</taxon>
        <taxon>Xylariomycetidae</taxon>
        <taxon>Xylariales</taxon>
        <taxon>Hypoxylaceae</taxon>
        <taxon>Hypoxylon</taxon>
    </lineage>
</organism>
<dbReference type="Proteomes" id="UP001497680">
    <property type="component" value="Unassembled WGS sequence"/>
</dbReference>
<proteinExistence type="predicted"/>